<dbReference type="EMBL" id="CAXAMM010039907">
    <property type="protein sequence ID" value="CAK9089928.1"/>
    <property type="molecule type" value="Genomic_DNA"/>
</dbReference>
<reference evidence="3 4" key="1">
    <citation type="submission" date="2024-02" db="EMBL/GenBank/DDBJ databases">
        <authorList>
            <person name="Chen Y."/>
            <person name="Shah S."/>
            <person name="Dougan E. K."/>
            <person name="Thang M."/>
            <person name="Chan C."/>
        </authorList>
    </citation>
    <scope>NUCLEOTIDE SEQUENCE [LARGE SCALE GENOMIC DNA]</scope>
</reference>
<protein>
    <submittedName>
        <fullName evidence="3">DUF4470 domain-containing protein</fullName>
    </submittedName>
</protein>
<evidence type="ECO:0000259" key="2">
    <source>
        <dbReference type="Pfam" id="PF14737"/>
    </source>
</evidence>
<evidence type="ECO:0000313" key="3">
    <source>
        <dbReference type="EMBL" id="CAK9089928.1"/>
    </source>
</evidence>
<dbReference type="Pfam" id="PF13229">
    <property type="entry name" value="Beta_helix"/>
    <property type="match status" value="1"/>
</dbReference>
<dbReference type="InterPro" id="IPR027974">
    <property type="entry name" value="DUF4470"/>
</dbReference>
<dbReference type="Proteomes" id="UP001642464">
    <property type="component" value="Unassembled WGS sequence"/>
</dbReference>
<keyword evidence="4" id="KW-1185">Reference proteome</keyword>
<proteinExistence type="predicted"/>
<feature type="domain" description="DUF4470" evidence="2">
    <location>
        <begin position="368"/>
        <end position="442"/>
    </location>
</feature>
<dbReference type="Pfam" id="PF14737">
    <property type="entry name" value="DUF4470"/>
    <property type="match status" value="1"/>
</dbReference>
<feature type="domain" description="Right handed beta helix" evidence="1">
    <location>
        <begin position="19"/>
        <end position="109"/>
    </location>
</feature>
<name>A0ABP0QNR6_9DINO</name>
<evidence type="ECO:0000313" key="4">
    <source>
        <dbReference type="Proteomes" id="UP001642464"/>
    </source>
</evidence>
<accession>A0ABP0QNR6</accession>
<gene>
    <name evidence="3" type="ORF">SCF082_LOCUS42428</name>
</gene>
<comment type="caution">
    <text evidence="3">The sequence shown here is derived from an EMBL/GenBank/DDBJ whole genome shotgun (WGS) entry which is preliminary data.</text>
</comment>
<evidence type="ECO:0000259" key="1">
    <source>
        <dbReference type="Pfam" id="PF13229"/>
    </source>
</evidence>
<dbReference type="InterPro" id="IPR039448">
    <property type="entry name" value="Beta_helix"/>
</dbReference>
<organism evidence="3 4">
    <name type="scientific">Durusdinium trenchii</name>
    <dbReference type="NCBI Taxonomy" id="1381693"/>
    <lineage>
        <taxon>Eukaryota</taxon>
        <taxon>Sar</taxon>
        <taxon>Alveolata</taxon>
        <taxon>Dinophyceae</taxon>
        <taxon>Suessiales</taxon>
        <taxon>Symbiodiniaceae</taxon>
        <taxon>Durusdinium</taxon>
    </lineage>
</organism>
<sequence>MQEGSHAPVMGLLAAGDRSSIVTLQGCILKGSGGVTVVEGRLQARFCEFHDMTNMAVEMRSAGHVELLNCRFCGCCRGIQAAARTGEIVIRRCEFQATKKEAVQLDGCRPAASARAVDDKGHATRQKLQVANVPRDQQIAQQYMQQVSQQTRESLRKDKADVPPLRVQLHSNSFTETGWQAVSCGDGVHAELFACHIMQTRATEQMIQQEIGSQLQAQGLPVKMVKQLIQENMPKCGAGAAVHIRGGATSIMDCCSFAESTVGVFVDFNFDGDALIHRCSFCRNQSDIIESMEPSRLGVDMWSKPARVVSQRKLPSTAELPRVQDLEEELALCGLASRLPEMRGESQAQLVNPARQPLLSLEPGYYALGNTFGVDVLGKQLTQNDQDCLRVTFLGCGDIRNVLETISGWWQGGRPGRLELVLNDASSSLLIRDAMLLSLIAAGVSALILAECWGAAQISLEAKEALGAALQADLPWLGRREVPQWDDIVQAWKEATLRAEAIRSLLRRGASLTQEAVRLTCLAVGDEHRPEVQRYLEDLALHPSPTEANVTLLEGRSLRSSLYFSSSIYRAVGPLIAKPGQLKASLLQHLEKLSVHCKAALSSGRLCIHLQGGDAFEVRAQRAAVVDTSNMADYVGLPNVLVLGARLGDTIRVQSMQRKHELADEGERKNFFKECFGTELCNFEDLASMQLREEQVDSVGTLCTTWTLCEPTAPTVQRSLSAAGVVKQMCSLSRPYGKCGVSASTAVTAAALVGSLAEAFETDYPWCAEELKLFRGGRCFRLHVMVDMFLANRTPDAALAVAVTECQPDIGKALKGNPTSVLHLLHWNRDKEEVDFIAPSDLPSRPGCASLVLCSDSVVCVSTAAMLSQLEDRGQHPGFSDLSREASFLLGGSWKVHRVHHQDGQVQVDISTPRHLKGLRADPAGRVARFTVNGKCEFDADTGVDLGRLLKAQRSTALGLASCIFEAA</sequence>